<protein>
    <recommendedName>
        <fullName evidence="4">Lipoprotein</fullName>
    </recommendedName>
</protein>
<evidence type="ECO:0000313" key="3">
    <source>
        <dbReference type="Proteomes" id="UP000033618"/>
    </source>
</evidence>
<sequence length="221" mass="23199">MSQAVLRDPAPPPWRGPAWLAILVALPLALSGCGSLFDEGAAAGAGVVGATVASKLTASAAVTSGISLGALAAAQSGAKYVEKRAHQQQQDTIAQRAGPLAPGQVADWQFDPRVKLEPEQHGRVTVSRVIAAQGLDCKEIVFSVDTVMHQVKTQPITASSQGSRSSDGWLADQATHQAPRDHVQTDSEPISAFYVATICRDGANWKWASAEPATERWGALQ</sequence>
<dbReference type="Proteomes" id="UP000033618">
    <property type="component" value="Unassembled WGS sequence"/>
</dbReference>
<comment type="caution">
    <text evidence="2">The sequence shown here is derived from an EMBL/GenBank/DDBJ whole genome shotgun (WGS) entry which is preliminary data.</text>
</comment>
<name>A0A0F5K1L8_9BURK</name>
<dbReference type="RefSeq" id="WP_046152843.1">
    <property type="nucleotide sequence ID" value="NZ_CADFGU010000011.1"/>
</dbReference>
<reference evidence="2 3" key="1">
    <citation type="submission" date="2015-03" db="EMBL/GenBank/DDBJ databases">
        <title>Draft Genome Sequence of Burkholderia andropogonis type strain ICMP2807, isolated from Sorghum bicolor.</title>
        <authorList>
            <person name="Lopes-Santos L."/>
            <person name="Castro D.B."/>
            <person name="Ottoboni L.M."/>
            <person name="Park D."/>
            <person name="Weirc B.S."/>
            <person name="Destefano S.A."/>
        </authorList>
    </citation>
    <scope>NUCLEOTIDE SEQUENCE [LARGE SCALE GENOMIC DNA]</scope>
    <source>
        <strain evidence="2 3">ICMP2807</strain>
    </source>
</reference>
<proteinExistence type="predicted"/>
<keyword evidence="3" id="KW-1185">Reference proteome</keyword>
<evidence type="ECO:0000256" key="1">
    <source>
        <dbReference type="SAM" id="MobiDB-lite"/>
    </source>
</evidence>
<dbReference type="AlphaFoldDB" id="A0A0F5K1L8"/>
<evidence type="ECO:0000313" key="2">
    <source>
        <dbReference type="EMBL" id="KKB63769.1"/>
    </source>
</evidence>
<feature type="region of interest" description="Disordered" evidence="1">
    <location>
        <begin position="155"/>
        <end position="185"/>
    </location>
</feature>
<dbReference type="EMBL" id="LAQU01000008">
    <property type="protein sequence ID" value="KKB63769.1"/>
    <property type="molecule type" value="Genomic_DNA"/>
</dbReference>
<evidence type="ECO:0008006" key="4">
    <source>
        <dbReference type="Google" id="ProtNLM"/>
    </source>
</evidence>
<feature type="compositionally biased region" description="Polar residues" evidence="1">
    <location>
        <begin position="155"/>
        <end position="166"/>
    </location>
</feature>
<accession>A0A0F5K1L8</accession>
<gene>
    <name evidence="2" type="ORF">WM40_10130</name>
</gene>
<organism evidence="2 3">
    <name type="scientific">Robbsia andropogonis</name>
    <dbReference type="NCBI Taxonomy" id="28092"/>
    <lineage>
        <taxon>Bacteria</taxon>
        <taxon>Pseudomonadati</taxon>
        <taxon>Pseudomonadota</taxon>
        <taxon>Betaproteobacteria</taxon>
        <taxon>Burkholderiales</taxon>
        <taxon>Burkholderiaceae</taxon>
        <taxon>Robbsia</taxon>
    </lineage>
</organism>
<dbReference type="PROSITE" id="PS51257">
    <property type="entry name" value="PROKAR_LIPOPROTEIN"/>
    <property type="match status" value="1"/>
</dbReference>
<dbReference type="PATRIC" id="fig|28092.6.peg.2395"/>